<evidence type="ECO:0000256" key="2">
    <source>
        <dbReference type="ARBA" id="ARBA00012417"/>
    </source>
</evidence>
<evidence type="ECO:0000256" key="4">
    <source>
        <dbReference type="ARBA" id="ARBA00022695"/>
    </source>
</evidence>
<name>G7VD16_9CREN</name>
<dbReference type="InterPro" id="IPR023211">
    <property type="entry name" value="DNA_pol_palm_dom_sf"/>
</dbReference>
<dbReference type="Gene3D" id="3.90.1600.10">
    <property type="entry name" value="Palm domain of DNA polymerase"/>
    <property type="match status" value="1"/>
</dbReference>
<keyword evidence="3" id="KW-0808">Transferase</keyword>
<dbReference type="STRING" id="1104324.P186_2509"/>
<dbReference type="InterPro" id="IPR017964">
    <property type="entry name" value="DNA-dir_DNA_pol_B_CS"/>
</dbReference>
<dbReference type="BioCyc" id="PSP1104324:GJSN-2455-MONOMER"/>
<dbReference type="PRINTS" id="PR00106">
    <property type="entry name" value="DNAPOLB"/>
</dbReference>
<dbReference type="HOGENOM" id="CLU_493172_0_0_2"/>
<dbReference type="EC" id="2.7.7.7" evidence="2"/>
<dbReference type="PROSITE" id="PS00116">
    <property type="entry name" value="DNA_POLYMERASE_B"/>
    <property type="match status" value="1"/>
</dbReference>
<dbReference type="KEGG" id="pyr:P186_2509"/>
<dbReference type="GO" id="GO:0000166">
    <property type="term" value="F:nucleotide binding"/>
    <property type="evidence" value="ECO:0007669"/>
    <property type="project" value="InterPro"/>
</dbReference>
<dbReference type="Proteomes" id="UP000005867">
    <property type="component" value="Chromosome"/>
</dbReference>
<gene>
    <name evidence="6" type="ORF">P186_2509</name>
</gene>
<dbReference type="GeneID" id="11594111"/>
<dbReference type="RefSeq" id="WP_014289720.1">
    <property type="nucleotide sequence ID" value="NC_016645.1"/>
</dbReference>
<reference evidence="6 7" key="1">
    <citation type="journal article" date="2012" name="J. Bacteriol.">
        <title>Complete genome sequence of strain 1860, a crenarchaeon of the genus pyrobaculum able to grow with various electron acceptors.</title>
        <authorList>
            <person name="Mardanov A.V."/>
            <person name="Gumerov V.M."/>
            <person name="Slobodkina G.B."/>
            <person name="Beletsky A.V."/>
            <person name="Bonch-Osmolovskaya E.A."/>
            <person name="Ravin N.V."/>
            <person name="Skryabin K.G."/>
        </authorList>
    </citation>
    <scope>NUCLEOTIDE SEQUENCE [LARGE SCALE GENOMIC DNA]</scope>
    <source>
        <strain evidence="6 7">1860</strain>
    </source>
</reference>
<evidence type="ECO:0000256" key="5">
    <source>
        <dbReference type="ARBA" id="ARBA00022932"/>
    </source>
</evidence>
<evidence type="ECO:0000256" key="1">
    <source>
        <dbReference type="ARBA" id="ARBA00005755"/>
    </source>
</evidence>
<dbReference type="GO" id="GO:0003676">
    <property type="term" value="F:nucleic acid binding"/>
    <property type="evidence" value="ECO:0007669"/>
    <property type="project" value="InterPro"/>
</dbReference>
<dbReference type="SUPFAM" id="SSF56672">
    <property type="entry name" value="DNA/RNA polymerases"/>
    <property type="match status" value="1"/>
</dbReference>
<dbReference type="InterPro" id="IPR043502">
    <property type="entry name" value="DNA/RNA_pol_sf"/>
</dbReference>
<evidence type="ECO:0000256" key="3">
    <source>
        <dbReference type="ARBA" id="ARBA00022679"/>
    </source>
</evidence>
<dbReference type="InterPro" id="IPR006172">
    <property type="entry name" value="DNA-dir_DNA_pol_B"/>
</dbReference>
<evidence type="ECO:0000313" key="6">
    <source>
        <dbReference type="EMBL" id="AET33895.1"/>
    </source>
</evidence>
<dbReference type="AlphaFoldDB" id="G7VD16"/>
<protein>
    <recommendedName>
        <fullName evidence="2">DNA-directed DNA polymerase</fullName>
        <ecNumber evidence="2">2.7.7.7</ecNumber>
    </recommendedName>
</protein>
<organism evidence="6 7">
    <name type="scientific">Pyrobaculum ferrireducens</name>
    <dbReference type="NCBI Taxonomy" id="1104324"/>
    <lineage>
        <taxon>Archaea</taxon>
        <taxon>Thermoproteota</taxon>
        <taxon>Thermoprotei</taxon>
        <taxon>Thermoproteales</taxon>
        <taxon>Thermoproteaceae</taxon>
        <taxon>Pyrobaculum</taxon>
    </lineage>
</organism>
<dbReference type="EMBL" id="CP003098">
    <property type="protein sequence ID" value="AET33895.1"/>
    <property type="molecule type" value="Genomic_DNA"/>
</dbReference>
<dbReference type="eggNOG" id="arCOG15270">
    <property type="taxonomic scope" value="Archaea"/>
</dbReference>
<accession>G7VD16</accession>
<dbReference type="GO" id="GO:0003887">
    <property type="term" value="F:DNA-directed DNA polymerase activity"/>
    <property type="evidence" value="ECO:0007669"/>
    <property type="project" value="UniProtKB-KW"/>
</dbReference>
<comment type="similarity">
    <text evidence="1">Belongs to the DNA polymerase type-B family.</text>
</comment>
<keyword evidence="7" id="KW-1185">Reference proteome</keyword>
<evidence type="ECO:0000313" key="7">
    <source>
        <dbReference type="Proteomes" id="UP000005867"/>
    </source>
</evidence>
<sequence length="563" mass="62387">MLIYIIENTCFVYVIGPRPSVKAERVDLVPLVRRGFVYTESSDAVWRVAEPARRWGPLRAKLVARGYRVAQSYIPPSVRAYLEGARRPEPGGGVAAVHLAGGVWRWRMGEERGVGCPPARYVAYWGRRPRCGGVLVDLRLIYRRGFWIEAAERFGDVWLLKAWRGDPGDVLDALYLLAAEAVRLLEAFSSVTGVGVDAVLDVLETNSAAALAEAVFHFEAERRGYVVEDSRRSFDMPYFDMARARSPGIYRRVAELDFKSLFPSLVVKYGVDPTTARPCASGLEAGVLGRYCFDGGPVADVVGRWLRRRLGAADRWESEALKWLMNAGIGAWGKAGWGMICEPCLLAVRAEAARLFDEAWRLFSPIYGDTDSIYVEEKRAGDVLRWAESLGGLRLELKGVWDVLLLAPARGGGAAEKNYVKMGAGVWEVKGGLLRPHDLPLAVRLRYRDVVRAAVEGGDPLGVAVGALLEAPPEQLFIYKAVWRRRLAEVKKATPLHVAARYFAERCTCDPVDVFYLPGCGAVYVPWLALGGEPRPAALEEVRRAAVEYVERLWKLHALALAS</sequence>
<keyword evidence="5 6" id="KW-0239">DNA-directed DNA polymerase</keyword>
<proteinExistence type="inferred from homology"/>
<keyword evidence="4" id="KW-0548">Nucleotidyltransferase</keyword>